<dbReference type="PANTHER" id="PTHR30466:SF1">
    <property type="entry name" value="FMN REDUCTASE (NADH) RUTF"/>
    <property type="match status" value="1"/>
</dbReference>
<dbReference type="Pfam" id="PF01613">
    <property type="entry name" value="Flavin_Reduct"/>
    <property type="match status" value="1"/>
</dbReference>
<protein>
    <submittedName>
        <fullName evidence="4">Flavin reductase family protein</fullName>
    </submittedName>
</protein>
<organism evidence="4 5">
    <name type="scientific">Streptantibioticus parmotrematis</name>
    <dbReference type="NCBI Taxonomy" id="2873249"/>
    <lineage>
        <taxon>Bacteria</taxon>
        <taxon>Bacillati</taxon>
        <taxon>Actinomycetota</taxon>
        <taxon>Actinomycetes</taxon>
        <taxon>Kitasatosporales</taxon>
        <taxon>Streptomycetaceae</taxon>
        <taxon>Streptantibioticus</taxon>
    </lineage>
</organism>
<dbReference type="InterPro" id="IPR012349">
    <property type="entry name" value="Split_barrel_FMN-bd"/>
</dbReference>
<name>A0ABS7QS16_9ACTN</name>
<sequence>MTSVSPFGPSTAGAVGPYSPPAGPPGVSADGFRRAFRGHPAGVVVITADAGRGPVGFTATSLTSLSLDPPLVSFGIGTSTSSWPHLKVAETAVVNFLGAGQEALARRFATSGADRFAEPTRWHRLPHGEPALDDVSAALRVRIESLVAAGDHRIVVARVEDAWSDGRGGSLVYHDGAYHPLTASAPRDHR</sequence>
<dbReference type="Gene3D" id="2.30.110.10">
    <property type="entry name" value="Electron Transport, Fmn-binding Protein, Chain A"/>
    <property type="match status" value="1"/>
</dbReference>
<dbReference type="SUPFAM" id="SSF50475">
    <property type="entry name" value="FMN-binding split barrel"/>
    <property type="match status" value="1"/>
</dbReference>
<dbReference type="InterPro" id="IPR002563">
    <property type="entry name" value="Flavin_Rdtase-like_dom"/>
</dbReference>
<proteinExistence type="predicted"/>
<feature type="region of interest" description="Disordered" evidence="2">
    <location>
        <begin position="1"/>
        <end position="22"/>
    </location>
</feature>
<dbReference type="EMBL" id="JAINVZ010000008">
    <property type="protein sequence ID" value="MBY8885982.1"/>
    <property type="molecule type" value="Genomic_DNA"/>
</dbReference>
<comment type="caution">
    <text evidence="4">The sequence shown here is derived from an EMBL/GenBank/DDBJ whole genome shotgun (WGS) entry which is preliminary data.</text>
</comment>
<dbReference type="Proteomes" id="UP001198565">
    <property type="component" value="Unassembled WGS sequence"/>
</dbReference>
<dbReference type="InterPro" id="IPR050268">
    <property type="entry name" value="NADH-dep_flavin_reductase"/>
</dbReference>
<evidence type="ECO:0000313" key="4">
    <source>
        <dbReference type="EMBL" id="MBY8885982.1"/>
    </source>
</evidence>
<keyword evidence="1" id="KW-0560">Oxidoreductase</keyword>
<gene>
    <name evidence="4" type="ORF">K7472_14105</name>
</gene>
<evidence type="ECO:0000256" key="2">
    <source>
        <dbReference type="SAM" id="MobiDB-lite"/>
    </source>
</evidence>
<dbReference type="SMART" id="SM00903">
    <property type="entry name" value="Flavin_Reduct"/>
    <property type="match status" value="1"/>
</dbReference>
<evidence type="ECO:0000259" key="3">
    <source>
        <dbReference type="SMART" id="SM00903"/>
    </source>
</evidence>
<reference evidence="4 5" key="1">
    <citation type="submission" date="2021-08" db="EMBL/GenBank/DDBJ databases">
        <title>Streptomyces sp. PTM05 isolated from lichen.</title>
        <authorList>
            <person name="Somphong A."/>
            <person name="Phongsopitanun W."/>
            <person name="Tanasupawat S."/>
        </authorList>
    </citation>
    <scope>NUCLEOTIDE SEQUENCE [LARGE SCALE GENOMIC DNA]</scope>
    <source>
        <strain evidence="4 5">Ptm05</strain>
    </source>
</reference>
<feature type="domain" description="Flavin reductase like" evidence="3">
    <location>
        <begin position="36"/>
        <end position="180"/>
    </location>
</feature>
<keyword evidence="5" id="KW-1185">Reference proteome</keyword>
<evidence type="ECO:0000256" key="1">
    <source>
        <dbReference type="ARBA" id="ARBA00023002"/>
    </source>
</evidence>
<dbReference type="PANTHER" id="PTHR30466">
    <property type="entry name" value="FLAVIN REDUCTASE"/>
    <property type="match status" value="1"/>
</dbReference>
<evidence type="ECO:0000313" key="5">
    <source>
        <dbReference type="Proteomes" id="UP001198565"/>
    </source>
</evidence>
<accession>A0ABS7QS16</accession>